<gene>
    <name evidence="2" type="ORF">ACFSKU_02060</name>
</gene>
<proteinExistence type="predicted"/>
<comment type="caution">
    <text evidence="2">The sequence shown here is derived from an EMBL/GenBank/DDBJ whole genome shotgun (WGS) entry which is preliminary data.</text>
</comment>
<accession>A0ABW4WTX4</accession>
<dbReference type="NCBIfam" id="TIGR04183">
    <property type="entry name" value="Por_Secre_tail"/>
    <property type="match status" value="1"/>
</dbReference>
<dbReference type="Pfam" id="PF18962">
    <property type="entry name" value="Por_Secre_tail"/>
    <property type="match status" value="1"/>
</dbReference>
<name>A0ABW4WTX4_9BACT</name>
<reference evidence="3" key="1">
    <citation type="journal article" date="2019" name="Int. J. Syst. Evol. Microbiol.">
        <title>The Global Catalogue of Microorganisms (GCM) 10K type strain sequencing project: providing services to taxonomists for standard genome sequencing and annotation.</title>
        <authorList>
            <consortium name="The Broad Institute Genomics Platform"/>
            <consortium name="The Broad Institute Genome Sequencing Center for Infectious Disease"/>
            <person name="Wu L."/>
            <person name="Ma J."/>
        </authorList>
    </citation>
    <scope>NUCLEOTIDE SEQUENCE [LARGE SCALE GENOMIC DNA]</scope>
    <source>
        <strain evidence="3">JCM 16545</strain>
    </source>
</reference>
<dbReference type="Gene3D" id="2.60.120.260">
    <property type="entry name" value="Galactose-binding domain-like"/>
    <property type="match status" value="1"/>
</dbReference>
<dbReference type="RefSeq" id="WP_229961967.1">
    <property type="nucleotide sequence ID" value="NZ_JAJJWI010000017.1"/>
</dbReference>
<keyword evidence="3" id="KW-1185">Reference proteome</keyword>
<dbReference type="Proteomes" id="UP001597369">
    <property type="component" value="Unassembled WGS sequence"/>
</dbReference>
<dbReference type="InterPro" id="IPR026444">
    <property type="entry name" value="Secre_tail"/>
</dbReference>
<evidence type="ECO:0000313" key="3">
    <source>
        <dbReference type="Proteomes" id="UP001597369"/>
    </source>
</evidence>
<protein>
    <submittedName>
        <fullName evidence="2">T9SS type A sorting domain-containing protein</fullName>
    </submittedName>
</protein>
<organism evidence="2 3">
    <name type="scientific">Pontibacter silvestris</name>
    <dbReference type="NCBI Taxonomy" id="2305183"/>
    <lineage>
        <taxon>Bacteria</taxon>
        <taxon>Pseudomonadati</taxon>
        <taxon>Bacteroidota</taxon>
        <taxon>Cytophagia</taxon>
        <taxon>Cytophagales</taxon>
        <taxon>Hymenobacteraceae</taxon>
        <taxon>Pontibacter</taxon>
    </lineage>
</organism>
<feature type="domain" description="Secretion system C-terminal sorting" evidence="1">
    <location>
        <begin position="525"/>
        <end position="591"/>
    </location>
</feature>
<dbReference type="EMBL" id="JBHUHV010000004">
    <property type="protein sequence ID" value="MFD2065653.1"/>
    <property type="molecule type" value="Genomic_DNA"/>
</dbReference>
<evidence type="ECO:0000313" key="2">
    <source>
        <dbReference type="EMBL" id="MFD2065653.1"/>
    </source>
</evidence>
<sequence>MAQTILLPLQSELRQPENTKNHQRKAAASLPLPFFDDFSTTLIAPNESLWLPSGGVYVNSRYGLNPITKNVASFDGLNINGLPYVSGSVATGPSDTLTSQPINLAGLSPGDSVYLSFYWQSGGLGDEPDATSTTYFQLEFKDANDSWQVVWQQLGPGKATDFAQVFVGLRESRYLYDGFQFRFQNVGQRNGMADVWNLDYVELDKNRRKGVNTTRDIGISQTVSPLLKSYTAMPHRQFRANPQEELAEEVNATLNNLGGLPGAISWRGFIKNAGASAADTFLVAEGLVPGDVRQYEISGEPRLDNIDLPEQGAFVLEHGILLQTREQNPLQRANDSTLRKTEFRDYYALDDGTAEAGFSFLASGSTQVAQRIDLQEPDQVIAVRAYFPRVRLQLDNTSLALRIWADNNGVPGEMIGQQSLPIQYSDEMNAFYEVVLTTPLAVDGSFYVGWSQAGTLFANVGFDRNTPITGRRFLYTGVTGWQEDTTLVGAIMLRPVMKGEPLGIEDEEPGIVIPDEEEETVGLYVYPNPSTGTIYISGEYKKLRIFDVTGREVYSQSYAPESTPIELEHLASGLYTIRIETKESFITKKLILTKL</sequence>
<evidence type="ECO:0000259" key="1">
    <source>
        <dbReference type="Pfam" id="PF18962"/>
    </source>
</evidence>